<dbReference type="AlphaFoldDB" id="A0A2K3DI55"/>
<dbReference type="Proteomes" id="UP000006906">
    <property type="component" value="Chromosome 8"/>
</dbReference>
<feature type="compositionally biased region" description="Low complexity" evidence="1">
    <location>
        <begin position="49"/>
        <end position="64"/>
    </location>
</feature>
<keyword evidence="3" id="KW-1185">Reference proteome</keyword>
<evidence type="ECO:0000256" key="1">
    <source>
        <dbReference type="SAM" id="MobiDB-lite"/>
    </source>
</evidence>
<dbReference type="Gramene" id="PNW80206">
    <property type="protein sequence ID" value="PNW80206"/>
    <property type="gene ID" value="CHLRE_08g382476v5"/>
</dbReference>
<evidence type="ECO:0000313" key="2">
    <source>
        <dbReference type="EMBL" id="PNW80206.1"/>
    </source>
</evidence>
<organism evidence="2 3">
    <name type="scientific">Chlamydomonas reinhardtii</name>
    <name type="common">Chlamydomonas smithii</name>
    <dbReference type="NCBI Taxonomy" id="3055"/>
    <lineage>
        <taxon>Eukaryota</taxon>
        <taxon>Viridiplantae</taxon>
        <taxon>Chlorophyta</taxon>
        <taxon>core chlorophytes</taxon>
        <taxon>Chlorophyceae</taxon>
        <taxon>CS clade</taxon>
        <taxon>Chlamydomonadales</taxon>
        <taxon>Chlamydomonadaceae</taxon>
        <taxon>Chlamydomonas</taxon>
    </lineage>
</organism>
<protein>
    <submittedName>
        <fullName evidence="2">Uncharacterized protein</fullName>
    </submittedName>
</protein>
<reference evidence="2 3" key="1">
    <citation type="journal article" date="2007" name="Science">
        <title>The Chlamydomonas genome reveals the evolution of key animal and plant functions.</title>
        <authorList>
            <person name="Merchant S.S."/>
            <person name="Prochnik S.E."/>
            <person name="Vallon O."/>
            <person name="Harris E.H."/>
            <person name="Karpowicz S.J."/>
            <person name="Witman G.B."/>
            <person name="Terry A."/>
            <person name="Salamov A."/>
            <person name="Fritz-Laylin L.K."/>
            <person name="Marechal-Drouard L."/>
            <person name="Marshall W.F."/>
            <person name="Qu L.H."/>
            <person name="Nelson D.R."/>
            <person name="Sanderfoot A.A."/>
            <person name="Spalding M.H."/>
            <person name="Kapitonov V.V."/>
            <person name="Ren Q."/>
            <person name="Ferris P."/>
            <person name="Lindquist E."/>
            <person name="Shapiro H."/>
            <person name="Lucas S.M."/>
            <person name="Grimwood J."/>
            <person name="Schmutz J."/>
            <person name="Cardol P."/>
            <person name="Cerutti H."/>
            <person name="Chanfreau G."/>
            <person name="Chen C.L."/>
            <person name="Cognat V."/>
            <person name="Croft M.T."/>
            <person name="Dent R."/>
            <person name="Dutcher S."/>
            <person name="Fernandez E."/>
            <person name="Fukuzawa H."/>
            <person name="Gonzalez-Ballester D."/>
            <person name="Gonzalez-Halphen D."/>
            <person name="Hallmann A."/>
            <person name="Hanikenne M."/>
            <person name="Hippler M."/>
            <person name="Inwood W."/>
            <person name="Jabbari K."/>
            <person name="Kalanon M."/>
            <person name="Kuras R."/>
            <person name="Lefebvre P.A."/>
            <person name="Lemaire S.D."/>
            <person name="Lobanov A.V."/>
            <person name="Lohr M."/>
            <person name="Manuell A."/>
            <person name="Meier I."/>
            <person name="Mets L."/>
            <person name="Mittag M."/>
            <person name="Mittelmeier T."/>
            <person name="Moroney J.V."/>
            <person name="Moseley J."/>
            <person name="Napoli C."/>
            <person name="Nedelcu A.M."/>
            <person name="Niyogi K."/>
            <person name="Novoselov S.V."/>
            <person name="Paulsen I.T."/>
            <person name="Pazour G."/>
            <person name="Purton S."/>
            <person name="Ral J.P."/>
            <person name="Riano-Pachon D.M."/>
            <person name="Riekhof W."/>
            <person name="Rymarquis L."/>
            <person name="Schroda M."/>
            <person name="Stern D."/>
            <person name="Umen J."/>
            <person name="Willows R."/>
            <person name="Wilson N."/>
            <person name="Zimmer S.L."/>
            <person name="Allmer J."/>
            <person name="Balk J."/>
            <person name="Bisova K."/>
            <person name="Chen C.J."/>
            <person name="Elias M."/>
            <person name="Gendler K."/>
            <person name="Hauser C."/>
            <person name="Lamb M.R."/>
            <person name="Ledford H."/>
            <person name="Long J.C."/>
            <person name="Minagawa J."/>
            <person name="Page M.D."/>
            <person name="Pan J."/>
            <person name="Pootakham W."/>
            <person name="Roje S."/>
            <person name="Rose A."/>
            <person name="Stahlberg E."/>
            <person name="Terauchi A.M."/>
            <person name="Yang P."/>
            <person name="Ball S."/>
            <person name="Bowler C."/>
            <person name="Dieckmann C.L."/>
            <person name="Gladyshev V.N."/>
            <person name="Green P."/>
            <person name="Jorgensen R."/>
            <person name="Mayfield S."/>
            <person name="Mueller-Roeber B."/>
            <person name="Rajamani S."/>
            <person name="Sayre R.T."/>
            <person name="Brokstein P."/>
            <person name="Dubchak I."/>
            <person name="Goodstein D."/>
            <person name="Hornick L."/>
            <person name="Huang Y.W."/>
            <person name="Jhaveri J."/>
            <person name="Luo Y."/>
            <person name="Martinez D."/>
            <person name="Ngau W.C."/>
            <person name="Otillar B."/>
            <person name="Poliakov A."/>
            <person name="Porter A."/>
            <person name="Szajkowski L."/>
            <person name="Werner G."/>
            <person name="Zhou K."/>
            <person name="Grigoriev I.V."/>
            <person name="Rokhsar D.S."/>
            <person name="Grossman A.R."/>
        </authorList>
    </citation>
    <scope>NUCLEOTIDE SEQUENCE [LARGE SCALE GENOMIC DNA]</scope>
    <source>
        <strain evidence="3">CC-503</strain>
    </source>
</reference>
<evidence type="ECO:0000313" key="3">
    <source>
        <dbReference type="Proteomes" id="UP000006906"/>
    </source>
</evidence>
<gene>
    <name evidence="2" type="ORF">CHLRE_08g382476v5</name>
</gene>
<feature type="compositionally biased region" description="Gly residues" evidence="1">
    <location>
        <begin position="38"/>
        <end position="48"/>
    </location>
</feature>
<proteinExistence type="predicted"/>
<feature type="region of interest" description="Disordered" evidence="1">
    <location>
        <begin position="1"/>
        <end position="70"/>
    </location>
</feature>
<dbReference type="GeneID" id="66054519"/>
<name>A0A2K3DI55_CHLRE</name>
<dbReference type="RefSeq" id="XP_042922294.1">
    <property type="nucleotide sequence ID" value="XM_043065293.1"/>
</dbReference>
<dbReference type="KEGG" id="cre:CHLRE_08g382476v5"/>
<sequence length="70" mass="6996">MELAARRSEAFGASCRAPRSSSNYRGASELVTGDQQRPGGGRAAGAGIRGAAAAASARHGAPAAWSLPSR</sequence>
<accession>A0A2K3DI55</accession>
<dbReference type="EMBL" id="CM008969">
    <property type="protein sequence ID" value="PNW80206.1"/>
    <property type="molecule type" value="Genomic_DNA"/>
</dbReference>
<dbReference type="InParanoid" id="A0A2K3DI55"/>